<dbReference type="CDD" id="cd02440">
    <property type="entry name" value="AdoMet_MTases"/>
    <property type="match status" value="1"/>
</dbReference>
<evidence type="ECO:0000256" key="7">
    <source>
        <dbReference type="ARBA" id="ARBA00043129"/>
    </source>
</evidence>
<dbReference type="FunFam" id="3.40.50.150:FF:000025">
    <property type="entry name" value="N-terminal Xaa-Pro-Lys N-methyltransferase 1"/>
    <property type="match status" value="1"/>
</dbReference>
<comment type="similarity">
    <text evidence="1">Belongs to the methyltransferase superfamily. NTM1 family.</text>
</comment>
<evidence type="ECO:0000313" key="12">
    <source>
        <dbReference type="EMBL" id="KAF7997263.1"/>
    </source>
</evidence>
<protein>
    <recommendedName>
        <fullName evidence="6">Alpha N-terminal protein methyltransferase 1</fullName>
        <ecNumber evidence="5">2.1.1.244</ecNumber>
    </recommendedName>
    <alternativeName>
        <fullName evidence="7">X-Pro-Lys N-terminal protein methyltransferase 1</fullName>
    </alternativeName>
</protein>
<evidence type="ECO:0000256" key="1">
    <source>
        <dbReference type="ARBA" id="ARBA00009059"/>
    </source>
</evidence>
<sequence>MDKIDEQIGDDTDAKEFYTDAAKYWDKVPATVDGMLGGFGFISQTDIEGSQNFLKSLFIKLKNPPENDYALDCGSGIGRITKNLLVKNFKHVDLVEQNSKFLDTAKDFLSSCSSKIGQYYPQGLQDFCPEPKKYDVIWCQWVLGHLNDDDLVEFFKKCIIGLKENGILIVKENVTSSNKVEIDTQDSSVTRAYDDLKNIFKRADLACLKEQKQIHMPRGLYPIFMFALRSRLTTDKITTNETVI</sequence>
<comment type="caution">
    <text evidence="12">The sequence shown here is derived from an EMBL/GenBank/DDBJ whole genome shotgun (WGS) entry which is preliminary data.</text>
</comment>
<dbReference type="InterPro" id="IPR008576">
    <property type="entry name" value="MeTrfase_NTM1"/>
</dbReference>
<evidence type="ECO:0000256" key="2">
    <source>
        <dbReference type="ARBA" id="ARBA00022603"/>
    </source>
</evidence>
<keyword evidence="3" id="KW-0808">Transferase</keyword>
<evidence type="ECO:0000256" key="6">
    <source>
        <dbReference type="ARBA" id="ARBA00039449"/>
    </source>
</evidence>
<gene>
    <name evidence="12" type="ORF">HCN44_005540</name>
</gene>
<dbReference type="PIRSF" id="PIRSF016958">
    <property type="entry name" value="DUF858_MeTrfase_lik"/>
    <property type="match status" value="1"/>
</dbReference>
<dbReference type="GO" id="GO:0032259">
    <property type="term" value="P:methylation"/>
    <property type="evidence" value="ECO:0007669"/>
    <property type="project" value="UniProtKB-KW"/>
</dbReference>
<proteinExistence type="inferred from homology"/>
<dbReference type="Pfam" id="PF05891">
    <property type="entry name" value="Methyltransf_PK"/>
    <property type="match status" value="1"/>
</dbReference>
<comment type="catalytic activity">
    <reaction evidence="8">
        <text>N-terminal L-seryl-L-prolyl-L-lysyl-[protein] + 3 S-adenosyl-L-methionine = N-terminal N,N,N-trimethyl-L-seryl-L-prolyl-L-lysyl-[protein] + 3 S-adenosyl-L-homocysteine + 3 H(+)</text>
        <dbReference type="Rhea" id="RHEA:54724"/>
        <dbReference type="Rhea" id="RHEA-COMP:13789"/>
        <dbReference type="Rhea" id="RHEA-COMP:13973"/>
        <dbReference type="ChEBI" id="CHEBI:15378"/>
        <dbReference type="ChEBI" id="CHEBI:57856"/>
        <dbReference type="ChEBI" id="CHEBI:59789"/>
        <dbReference type="ChEBI" id="CHEBI:138061"/>
        <dbReference type="ChEBI" id="CHEBI:138317"/>
        <dbReference type="EC" id="2.1.1.244"/>
    </reaction>
</comment>
<dbReference type="AlphaFoldDB" id="A0A835CX95"/>
<accession>A0A835CX95</accession>
<reference evidence="12 13" key="1">
    <citation type="submission" date="2020-08" db="EMBL/GenBank/DDBJ databases">
        <title>Aphidius gifuensis genome sequencing and assembly.</title>
        <authorList>
            <person name="Du Z."/>
        </authorList>
    </citation>
    <scope>NUCLEOTIDE SEQUENCE [LARGE SCALE GENOMIC DNA]</scope>
    <source>
        <strain evidence="12">YNYX2018</strain>
        <tissue evidence="12">Adults</tissue>
    </source>
</reference>
<dbReference type="Proteomes" id="UP000639338">
    <property type="component" value="Unassembled WGS sequence"/>
</dbReference>
<keyword evidence="4 11" id="KW-0949">S-adenosyl-L-methionine</keyword>
<keyword evidence="13" id="KW-1185">Reference proteome</keyword>
<dbReference type="GO" id="GO:0071885">
    <property type="term" value="F:N-terminal protein N-methyltransferase activity"/>
    <property type="evidence" value="ECO:0007669"/>
    <property type="project" value="UniProtKB-EC"/>
</dbReference>
<feature type="binding site" evidence="11">
    <location>
        <position position="79"/>
    </location>
    <ligand>
        <name>S-adenosyl-L-methionine</name>
        <dbReference type="ChEBI" id="CHEBI:59789"/>
    </ligand>
</feature>
<dbReference type="InterPro" id="IPR029063">
    <property type="entry name" value="SAM-dependent_MTases_sf"/>
</dbReference>
<dbReference type="PANTHER" id="PTHR12753">
    <property type="entry name" value="AD-003 - RELATED"/>
    <property type="match status" value="1"/>
</dbReference>
<feature type="binding site" evidence="11">
    <location>
        <position position="140"/>
    </location>
    <ligand>
        <name>S-adenosyl-L-methionine</name>
        <dbReference type="ChEBI" id="CHEBI:59789"/>
    </ligand>
</feature>
<evidence type="ECO:0000256" key="11">
    <source>
        <dbReference type="PIRSR" id="PIRSR016958-1"/>
    </source>
</evidence>
<dbReference type="Gene3D" id="3.40.50.150">
    <property type="entry name" value="Vaccinia Virus protein VP39"/>
    <property type="match status" value="1"/>
</dbReference>
<evidence type="ECO:0000256" key="3">
    <source>
        <dbReference type="ARBA" id="ARBA00022679"/>
    </source>
</evidence>
<dbReference type="GO" id="GO:0005737">
    <property type="term" value="C:cytoplasm"/>
    <property type="evidence" value="ECO:0007669"/>
    <property type="project" value="TreeGrafter"/>
</dbReference>
<keyword evidence="2" id="KW-0489">Methyltransferase</keyword>
<dbReference type="OrthoDB" id="1298661at2759"/>
<name>A0A835CX95_APHGI</name>
<dbReference type="PANTHER" id="PTHR12753:SF0">
    <property type="entry name" value="ALPHA N-TERMINAL PROTEIN METHYLTRANSFERASE 1"/>
    <property type="match status" value="1"/>
</dbReference>
<comment type="catalytic activity">
    <reaction evidence="9">
        <text>N-terminal L-prolyl-L-prolyl-L-lysyl-[protein] + 2 S-adenosyl-L-methionine = N-terminal N,N-dimethyl-L-prolyl-L-prolyl-L-lysyl-[protein] + 2 S-adenosyl-L-homocysteine + 2 H(+)</text>
        <dbReference type="Rhea" id="RHEA:54736"/>
        <dbReference type="Rhea" id="RHEA-COMP:13787"/>
        <dbReference type="Rhea" id="RHEA-COMP:13974"/>
        <dbReference type="ChEBI" id="CHEBI:15378"/>
        <dbReference type="ChEBI" id="CHEBI:57856"/>
        <dbReference type="ChEBI" id="CHEBI:59789"/>
        <dbReference type="ChEBI" id="CHEBI:138059"/>
        <dbReference type="ChEBI" id="CHEBI:138318"/>
        <dbReference type="EC" id="2.1.1.244"/>
    </reaction>
</comment>
<comment type="catalytic activity">
    <reaction evidence="10">
        <text>N-terminal L-alanyl-L-prolyl-L-lysyl-[protein] + 3 S-adenosyl-L-methionine = N-terminal N,N,N-trimethyl-L-alanyl-L-prolyl-L-lysyl-[protein] + 3 S-adenosyl-L-homocysteine + 3 H(+)</text>
        <dbReference type="Rhea" id="RHEA:54712"/>
        <dbReference type="Rhea" id="RHEA-COMP:13785"/>
        <dbReference type="Rhea" id="RHEA-COMP:13971"/>
        <dbReference type="ChEBI" id="CHEBI:15378"/>
        <dbReference type="ChEBI" id="CHEBI:57856"/>
        <dbReference type="ChEBI" id="CHEBI:59789"/>
        <dbReference type="ChEBI" id="CHEBI:138057"/>
        <dbReference type="ChEBI" id="CHEBI:138315"/>
        <dbReference type="EC" id="2.1.1.244"/>
    </reaction>
</comment>
<evidence type="ECO:0000256" key="8">
    <source>
        <dbReference type="ARBA" id="ARBA00047306"/>
    </source>
</evidence>
<feature type="binding site" evidence="11">
    <location>
        <begin position="124"/>
        <end position="125"/>
    </location>
    <ligand>
        <name>S-adenosyl-L-methionine</name>
        <dbReference type="ChEBI" id="CHEBI:59789"/>
    </ligand>
</feature>
<evidence type="ECO:0000256" key="5">
    <source>
        <dbReference type="ARBA" id="ARBA00039112"/>
    </source>
</evidence>
<evidence type="ECO:0000256" key="4">
    <source>
        <dbReference type="ARBA" id="ARBA00022691"/>
    </source>
</evidence>
<evidence type="ECO:0000256" key="10">
    <source>
        <dbReference type="ARBA" id="ARBA00048167"/>
    </source>
</evidence>
<feature type="binding site" evidence="11">
    <location>
        <position position="74"/>
    </location>
    <ligand>
        <name>S-adenosyl-L-methionine</name>
        <dbReference type="ChEBI" id="CHEBI:59789"/>
    </ligand>
</feature>
<evidence type="ECO:0000256" key="9">
    <source>
        <dbReference type="ARBA" id="ARBA00047885"/>
    </source>
</evidence>
<dbReference type="SUPFAM" id="SSF53335">
    <property type="entry name" value="S-adenosyl-L-methionine-dependent methyltransferases"/>
    <property type="match status" value="1"/>
</dbReference>
<organism evidence="12 13">
    <name type="scientific">Aphidius gifuensis</name>
    <name type="common">Parasitoid wasp</name>
    <dbReference type="NCBI Taxonomy" id="684658"/>
    <lineage>
        <taxon>Eukaryota</taxon>
        <taxon>Metazoa</taxon>
        <taxon>Ecdysozoa</taxon>
        <taxon>Arthropoda</taxon>
        <taxon>Hexapoda</taxon>
        <taxon>Insecta</taxon>
        <taxon>Pterygota</taxon>
        <taxon>Neoptera</taxon>
        <taxon>Endopterygota</taxon>
        <taxon>Hymenoptera</taxon>
        <taxon>Apocrita</taxon>
        <taxon>Ichneumonoidea</taxon>
        <taxon>Braconidae</taxon>
        <taxon>Aphidiinae</taxon>
        <taxon>Aphidius</taxon>
    </lineage>
</organism>
<dbReference type="EMBL" id="JACMRX010000001">
    <property type="protein sequence ID" value="KAF7997263.1"/>
    <property type="molecule type" value="Genomic_DNA"/>
</dbReference>
<evidence type="ECO:0000313" key="13">
    <source>
        <dbReference type="Proteomes" id="UP000639338"/>
    </source>
</evidence>
<dbReference type="EC" id="2.1.1.244" evidence="5"/>